<dbReference type="SUPFAM" id="SSF53448">
    <property type="entry name" value="Nucleotide-diphospho-sugar transferases"/>
    <property type="match status" value="1"/>
</dbReference>
<dbReference type="PANTHER" id="PTHR36529:SF1">
    <property type="entry name" value="GLYCOSYLTRANSFERASE"/>
    <property type="match status" value="1"/>
</dbReference>
<dbReference type="PANTHER" id="PTHR36529">
    <property type="entry name" value="SLL1095 PROTEIN"/>
    <property type="match status" value="1"/>
</dbReference>
<sequence>MRAARDTAWDTRLYVEPALAVGDTLGGLWPPNIAKYPQGHGHLGDRLTRAMLEAPVGPVIFVGADAPDMSHLHLRRAATSLRRNGLVFGPADDGGFWLLGLSQRLKSPEVFKGVRWSTPHAMEDVWSNLPEHARVTLLPQLIDIDIAEDWKRYKKQRRGFR</sequence>
<keyword evidence="2" id="KW-1185">Reference proteome</keyword>
<dbReference type="EMBL" id="BMKF01000001">
    <property type="protein sequence ID" value="GGB63960.1"/>
    <property type="molecule type" value="Genomic_DNA"/>
</dbReference>
<accession>A0ABQ1JCK4</accession>
<dbReference type="InterPro" id="IPR029044">
    <property type="entry name" value="Nucleotide-diphossugar_trans"/>
</dbReference>
<organism evidence="1 2">
    <name type="scientific">Henriciella pelagia</name>
    <dbReference type="NCBI Taxonomy" id="1977912"/>
    <lineage>
        <taxon>Bacteria</taxon>
        <taxon>Pseudomonadati</taxon>
        <taxon>Pseudomonadota</taxon>
        <taxon>Alphaproteobacteria</taxon>
        <taxon>Hyphomonadales</taxon>
        <taxon>Hyphomonadaceae</taxon>
        <taxon>Henriciella</taxon>
    </lineage>
</organism>
<proteinExistence type="predicted"/>
<dbReference type="Gene3D" id="3.90.550.10">
    <property type="entry name" value="Spore Coat Polysaccharide Biosynthesis Protein SpsA, Chain A"/>
    <property type="match status" value="1"/>
</dbReference>
<gene>
    <name evidence="1" type="ORF">GCM10011503_10890</name>
</gene>
<name>A0ABQ1JCK4_9PROT</name>
<evidence type="ECO:0008006" key="3">
    <source>
        <dbReference type="Google" id="ProtNLM"/>
    </source>
</evidence>
<evidence type="ECO:0000313" key="1">
    <source>
        <dbReference type="EMBL" id="GGB63960.1"/>
    </source>
</evidence>
<dbReference type="Pfam" id="PF09837">
    <property type="entry name" value="DUF2064"/>
    <property type="match status" value="1"/>
</dbReference>
<dbReference type="Proteomes" id="UP000628854">
    <property type="component" value="Unassembled WGS sequence"/>
</dbReference>
<evidence type="ECO:0000313" key="2">
    <source>
        <dbReference type="Proteomes" id="UP000628854"/>
    </source>
</evidence>
<protein>
    <recommendedName>
        <fullName evidence="3">DUF2064 domain-containing protein</fullName>
    </recommendedName>
</protein>
<reference evidence="2" key="1">
    <citation type="journal article" date="2019" name="Int. J. Syst. Evol. Microbiol.">
        <title>The Global Catalogue of Microorganisms (GCM) 10K type strain sequencing project: providing services to taxonomists for standard genome sequencing and annotation.</title>
        <authorList>
            <consortium name="The Broad Institute Genomics Platform"/>
            <consortium name="The Broad Institute Genome Sequencing Center for Infectious Disease"/>
            <person name="Wu L."/>
            <person name="Ma J."/>
        </authorList>
    </citation>
    <scope>NUCLEOTIDE SEQUENCE [LARGE SCALE GENOMIC DNA]</scope>
    <source>
        <strain evidence="2">CGMCC 1.15928</strain>
    </source>
</reference>
<dbReference type="InterPro" id="IPR018641">
    <property type="entry name" value="Trfase_1_rSAM/seldom-assoc"/>
</dbReference>
<comment type="caution">
    <text evidence="1">The sequence shown here is derived from an EMBL/GenBank/DDBJ whole genome shotgun (WGS) entry which is preliminary data.</text>
</comment>